<dbReference type="GO" id="GO:0005634">
    <property type="term" value="C:nucleus"/>
    <property type="evidence" value="ECO:0007669"/>
    <property type="project" value="TreeGrafter"/>
</dbReference>
<evidence type="ECO:0000313" key="4">
    <source>
        <dbReference type="Proteomes" id="UP001278500"/>
    </source>
</evidence>
<dbReference type="PANTHER" id="PTHR11736">
    <property type="entry name" value="MELANOMA-ASSOCIATED ANTIGEN MAGE ANTIGEN"/>
    <property type="match status" value="1"/>
</dbReference>
<protein>
    <submittedName>
        <fullName evidence="3">MAGE family-domain-containing protein</fullName>
    </submittedName>
</protein>
<evidence type="ECO:0000259" key="2">
    <source>
        <dbReference type="SMART" id="SM01373"/>
    </source>
</evidence>
<feature type="domain" description="MAGE" evidence="2">
    <location>
        <begin position="53"/>
        <end position="262"/>
    </location>
</feature>
<dbReference type="Pfam" id="PF01454">
    <property type="entry name" value="MAGE"/>
    <property type="match status" value="1"/>
</dbReference>
<dbReference type="GO" id="GO:0006281">
    <property type="term" value="P:DNA repair"/>
    <property type="evidence" value="ECO:0007669"/>
    <property type="project" value="TreeGrafter"/>
</dbReference>
<organism evidence="3 4">
    <name type="scientific">Neurospora tetraspora</name>
    <dbReference type="NCBI Taxonomy" id="94610"/>
    <lineage>
        <taxon>Eukaryota</taxon>
        <taxon>Fungi</taxon>
        <taxon>Dikarya</taxon>
        <taxon>Ascomycota</taxon>
        <taxon>Pezizomycotina</taxon>
        <taxon>Sordariomycetes</taxon>
        <taxon>Sordariomycetidae</taxon>
        <taxon>Sordariales</taxon>
        <taxon>Sordariaceae</taxon>
        <taxon>Neurospora</taxon>
    </lineage>
</organism>
<dbReference type="SMART" id="SM01373">
    <property type="entry name" value="MAGE"/>
    <property type="match status" value="1"/>
</dbReference>
<dbReference type="InterPro" id="IPR037445">
    <property type="entry name" value="MAGE"/>
</dbReference>
<reference evidence="3" key="1">
    <citation type="journal article" date="2023" name="Mol. Phylogenet. Evol.">
        <title>Genome-scale phylogeny and comparative genomics of the fungal order Sordariales.</title>
        <authorList>
            <person name="Hensen N."/>
            <person name="Bonometti L."/>
            <person name="Westerberg I."/>
            <person name="Brannstrom I.O."/>
            <person name="Guillou S."/>
            <person name="Cros-Aarteil S."/>
            <person name="Calhoun S."/>
            <person name="Haridas S."/>
            <person name="Kuo A."/>
            <person name="Mondo S."/>
            <person name="Pangilinan J."/>
            <person name="Riley R."/>
            <person name="LaButti K."/>
            <person name="Andreopoulos B."/>
            <person name="Lipzen A."/>
            <person name="Chen C."/>
            <person name="Yan M."/>
            <person name="Daum C."/>
            <person name="Ng V."/>
            <person name="Clum A."/>
            <person name="Steindorff A."/>
            <person name="Ohm R.A."/>
            <person name="Martin F."/>
            <person name="Silar P."/>
            <person name="Natvig D.O."/>
            <person name="Lalanne C."/>
            <person name="Gautier V."/>
            <person name="Ament-Velasquez S.L."/>
            <person name="Kruys A."/>
            <person name="Hutchinson M.I."/>
            <person name="Powell A.J."/>
            <person name="Barry K."/>
            <person name="Miller A.N."/>
            <person name="Grigoriev I.V."/>
            <person name="Debuchy R."/>
            <person name="Gladieux P."/>
            <person name="Hiltunen Thoren M."/>
            <person name="Johannesson H."/>
        </authorList>
    </citation>
    <scope>NUCLEOTIDE SEQUENCE</scope>
    <source>
        <strain evidence="3">CBS 560.94</strain>
    </source>
</reference>
<feature type="compositionally biased region" description="Low complexity" evidence="1">
    <location>
        <begin position="296"/>
        <end position="305"/>
    </location>
</feature>
<sequence length="334" mass="37158">MPPPQSQRRQAVESDEDEDVHQRPDSPADDGNSDVDHMHGVERDETSQLIKKLVRYALACEYSRTPIRRDGIKERVLGVHGREFKKVFAGAQKQLRATFGMEMVELPTKDRNLLTVEQKRKATKSQSQKEPTSNSYMLVSGLPEHLRVPDIIAPSKVQSADGEAAYIGLYTMLISVITLSGGELSDPRLRRYLTRLNAAENMPSSNPNNENAPSEKTELVLQRMIKQGYLVRVADNKNAGDGDAITWHVGPRGKMEVDNEAIAAVVREVYGGGQQNEDLERKLQASLKVKDRKPPRSAAAGRAPATIQEDEEEEDAEEDDEPDPGPSTRRGRRG</sequence>
<dbReference type="Gene3D" id="1.10.10.1210">
    <property type="entry name" value="MAGE homology domain, winged helix WH2 motif"/>
    <property type="match status" value="1"/>
</dbReference>
<dbReference type="EMBL" id="JAUEPP010000001">
    <property type="protein sequence ID" value="KAK3354575.1"/>
    <property type="molecule type" value="Genomic_DNA"/>
</dbReference>
<dbReference type="InterPro" id="IPR041899">
    <property type="entry name" value="MAGE_WH2"/>
</dbReference>
<feature type="region of interest" description="Disordered" evidence="1">
    <location>
        <begin position="286"/>
        <end position="334"/>
    </location>
</feature>
<dbReference type="GeneID" id="87861260"/>
<comment type="caution">
    <text evidence="3">The sequence shown here is derived from an EMBL/GenBank/DDBJ whole genome shotgun (WGS) entry which is preliminary data.</text>
</comment>
<feature type="compositionally biased region" description="Basic and acidic residues" evidence="1">
    <location>
        <begin position="34"/>
        <end position="43"/>
    </location>
</feature>
<feature type="region of interest" description="Disordered" evidence="1">
    <location>
        <begin position="1"/>
        <end position="43"/>
    </location>
</feature>
<dbReference type="InterPro" id="IPR041898">
    <property type="entry name" value="MAGE_WH1"/>
</dbReference>
<dbReference type="AlphaFoldDB" id="A0AAE0MVL4"/>
<evidence type="ECO:0000313" key="3">
    <source>
        <dbReference type="EMBL" id="KAK3354575.1"/>
    </source>
</evidence>
<accession>A0AAE0MVL4</accession>
<dbReference type="Gene3D" id="1.10.10.1200">
    <property type="entry name" value="MAGE homology domain, winged helix WH1 motif"/>
    <property type="match status" value="1"/>
</dbReference>
<feature type="compositionally biased region" description="Acidic residues" evidence="1">
    <location>
        <begin position="308"/>
        <end position="323"/>
    </location>
</feature>
<name>A0AAE0MVL4_9PEZI</name>
<evidence type="ECO:0000256" key="1">
    <source>
        <dbReference type="SAM" id="MobiDB-lite"/>
    </source>
</evidence>
<reference evidence="3" key="2">
    <citation type="submission" date="2023-06" db="EMBL/GenBank/DDBJ databases">
        <authorList>
            <consortium name="Lawrence Berkeley National Laboratory"/>
            <person name="Haridas S."/>
            <person name="Hensen N."/>
            <person name="Bonometti L."/>
            <person name="Westerberg I."/>
            <person name="Brannstrom I.O."/>
            <person name="Guillou S."/>
            <person name="Cros-Aarteil S."/>
            <person name="Calhoun S."/>
            <person name="Kuo A."/>
            <person name="Mondo S."/>
            <person name="Pangilinan J."/>
            <person name="Riley R."/>
            <person name="Labutti K."/>
            <person name="Andreopoulos B."/>
            <person name="Lipzen A."/>
            <person name="Chen C."/>
            <person name="Yanf M."/>
            <person name="Daum C."/>
            <person name="Ng V."/>
            <person name="Clum A."/>
            <person name="Steindorff A."/>
            <person name="Ohm R."/>
            <person name="Martin F."/>
            <person name="Silar P."/>
            <person name="Natvig D."/>
            <person name="Lalanne C."/>
            <person name="Gautier V."/>
            <person name="Ament-Velasquez S.L."/>
            <person name="Kruys A."/>
            <person name="Hutchinson M.I."/>
            <person name="Powell A.J."/>
            <person name="Barry K."/>
            <person name="Miller A.N."/>
            <person name="Grigoriev I.V."/>
            <person name="Debuchy R."/>
            <person name="Gladieux P."/>
            <person name="Thoren M.H."/>
            <person name="Johannesson H."/>
        </authorList>
    </citation>
    <scope>NUCLEOTIDE SEQUENCE</scope>
    <source>
        <strain evidence="3">CBS 560.94</strain>
    </source>
</reference>
<proteinExistence type="predicted"/>
<dbReference type="PANTHER" id="PTHR11736:SF14">
    <property type="entry name" value="NSE3 HOMOLOG, SMC5-SMC6 COMPLEX COMPONENT"/>
    <property type="match status" value="1"/>
</dbReference>
<keyword evidence="4" id="KW-1185">Reference proteome</keyword>
<dbReference type="RefSeq" id="XP_062685953.1">
    <property type="nucleotide sequence ID" value="XM_062824106.1"/>
</dbReference>
<gene>
    <name evidence="3" type="ORF">B0H65DRAFT_417733</name>
</gene>
<dbReference type="InterPro" id="IPR002190">
    <property type="entry name" value="MHD_dom"/>
</dbReference>
<dbReference type="Proteomes" id="UP001278500">
    <property type="component" value="Unassembled WGS sequence"/>
</dbReference>